<gene>
    <name evidence="1" type="primary">htrE_4</name>
    <name evidence="1" type="ORF">NCTC12126_01157</name>
</gene>
<evidence type="ECO:0000313" key="1">
    <source>
        <dbReference type="EMBL" id="VFS15249.1"/>
    </source>
</evidence>
<accession>A0A484WWI2</accession>
<dbReference type="PANTHER" id="PTHR30451:SF5">
    <property type="entry name" value="SLR0019 PROTEIN"/>
    <property type="match status" value="1"/>
</dbReference>
<dbReference type="InterPro" id="IPR000015">
    <property type="entry name" value="Fimb_usher"/>
</dbReference>
<dbReference type="GO" id="GO:0009297">
    <property type="term" value="P:pilus assembly"/>
    <property type="evidence" value="ECO:0007669"/>
    <property type="project" value="InterPro"/>
</dbReference>
<protein>
    <submittedName>
        <fullName evidence="1">P pilus assembly protein, porin PapC</fullName>
    </submittedName>
</protein>
<sequence length="78" mass="8168">MARTNALVKVIQNGNVIYQENVPPGQFTLDSIQPTGSAGDLLVVVREADGSQQSFTVPFSAVPGMLKQGVEPVQRGGG</sequence>
<dbReference type="Gene3D" id="2.60.40.3110">
    <property type="match status" value="1"/>
</dbReference>
<name>A0A484WWI2_9ENTR</name>
<dbReference type="Pfam" id="PF00577">
    <property type="entry name" value="Usher"/>
    <property type="match status" value="1"/>
</dbReference>
<reference evidence="1 2" key="1">
    <citation type="submission" date="2019-03" db="EMBL/GenBank/DDBJ databases">
        <authorList>
            <consortium name="Pathogen Informatics"/>
        </authorList>
    </citation>
    <scope>NUCLEOTIDE SEQUENCE [LARGE SCALE GENOMIC DNA]</scope>
    <source>
        <strain evidence="1 2">NCTC12126</strain>
    </source>
</reference>
<dbReference type="Proteomes" id="UP000351155">
    <property type="component" value="Unassembled WGS sequence"/>
</dbReference>
<proteinExistence type="predicted"/>
<dbReference type="GO" id="GO:0015473">
    <property type="term" value="F:fimbrial usher porin activity"/>
    <property type="evidence" value="ECO:0007669"/>
    <property type="project" value="InterPro"/>
</dbReference>
<dbReference type="GO" id="GO:0009279">
    <property type="term" value="C:cell outer membrane"/>
    <property type="evidence" value="ECO:0007669"/>
    <property type="project" value="TreeGrafter"/>
</dbReference>
<dbReference type="PANTHER" id="PTHR30451">
    <property type="entry name" value="OUTER MEMBRANE USHER PROTEIN"/>
    <property type="match status" value="1"/>
</dbReference>
<evidence type="ECO:0000313" key="2">
    <source>
        <dbReference type="Proteomes" id="UP000351155"/>
    </source>
</evidence>
<dbReference type="AlphaFoldDB" id="A0A484WWI2"/>
<dbReference type="EMBL" id="CAADIW010000006">
    <property type="protein sequence ID" value="VFS15249.1"/>
    <property type="molecule type" value="Genomic_DNA"/>
</dbReference>
<organism evidence="1 2">
    <name type="scientific">Enterobacter cancerogenus</name>
    <dbReference type="NCBI Taxonomy" id="69218"/>
    <lineage>
        <taxon>Bacteria</taxon>
        <taxon>Pseudomonadati</taxon>
        <taxon>Pseudomonadota</taxon>
        <taxon>Gammaproteobacteria</taxon>
        <taxon>Enterobacterales</taxon>
        <taxon>Enterobacteriaceae</taxon>
        <taxon>Enterobacter</taxon>
        <taxon>Enterobacter cloacae complex</taxon>
    </lineage>
</organism>